<feature type="chain" id="PRO_5026339328" evidence="1">
    <location>
        <begin position="23"/>
        <end position="163"/>
    </location>
</feature>
<evidence type="ECO:0000256" key="1">
    <source>
        <dbReference type="SAM" id="SignalP"/>
    </source>
</evidence>
<dbReference type="AlphaFoldDB" id="A0A6I6JZK8"/>
<gene>
    <name evidence="3" type="ORF">GM418_23950</name>
</gene>
<evidence type="ECO:0000259" key="2">
    <source>
        <dbReference type="Pfam" id="PF13435"/>
    </source>
</evidence>
<dbReference type="KEGG" id="mcos:GM418_23950"/>
<evidence type="ECO:0000313" key="4">
    <source>
        <dbReference type="Proteomes" id="UP000428260"/>
    </source>
</evidence>
<feature type="signal peptide" evidence="1">
    <location>
        <begin position="1"/>
        <end position="22"/>
    </location>
</feature>
<evidence type="ECO:0000313" key="3">
    <source>
        <dbReference type="EMBL" id="QGY46600.1"/>
    </source>
</evidence>
<dbReference type="Pfam" id="PF13435">
    <property type="entry name" value="Cytochrome_C554"/>
    <property type="match status" value="1"/>
</dbReference>
<reference evidence="3 4" key="1">
    <citation type="submission" date="2019-11" db="EMBL/GenBank/DDBJ databases">
        <authorList>
            <person name="Zheng R.K."/>
            <person name="Sun C.M."/>
        </authorList>
    </citation>
    <scope>NUCLEOTIDE SEQUENCE [LARGE SCALE GENOMIC DNA]</scope>
    <source>
        <strain evidence="3 4">WC007</strain>
    </source>
</reference>
<keyword evidence="4" id="KW-1185">Reference proteome</keyword>
<dbReference type="RefSeq" id="WP_158869729.1">
    <property type="nucleotide sequence ID" value="NZ_CP046401.1"/>
</dbReference>
<feature type="domain" description="Cytochrome c-552/4" evidence="2">
    <location>
        <begin position="32"/>
        <end position="102"/>
    </location>
</feature>
<dbReference type="EMBL" id="CP046401">
    <property type="protein sequence ID" value="QGY46600.1"/>
    <property type="molecule type" value="Genomic_DNA"/>
</dbReference>
<sequence>MKYKKLMFLLGLAIFFSSATMAQNYKYIGAAKCKMCHNKPDKGEQFNKWEAGPHAKAMETLKGDEKEDPKCLKCHSTAASVDKSLVATIKVDEGVSCESCHGPGSIYKSAAIMKNQKLALSKGMIMPTEEVCIQCHNDESPTFKGFNYDEYVAKIAHDDPTTN</sequence>
<dbReference type="Gene3D" id="1.10.1130.10">
    <property type="entry name" value="Flavocytochrome C3, Chain A"/>
    <property type="match status" value="1"/>
</dbReference>
<protein>
    <submittedName>
        <fullName evidence="3">Cytochrome C554</fullName>
    </submittedName>
</protein>
<proteinExistence type="predicted"/>
<dbReference type="Proteomes" id="UP000428260">
    <property type="component" value="Chromosome"/>
</dbReference>
<dbReference type="InterPro" id="IPR036280">
    <property type="entry name" value="Multihaem_cyt_sf"/>
</dbReference>
<organism evidence="3 4">
    <name type="scientific">Maribellus comscasis</name>
    <dbReference type="NCBI Taxonomy" id="2681766"/>
    <lineage>
        <taxon>Bacteria</taxon>
        <taxon>Pseudomonadati</taxon>
        <taxon>Bacteroidota</taxon>
        <taxon>Bacteroidia</taxon>
        <taxon>Marinilabiliales</taxon>
        <taxon>Prolixibacteraceae</taxon>
        <taxon>Maribellus</taxon>
    </lineage>
</organism>
<accession>A0A6I6JZK8</accession>
<dbReference type="SUPFAM" id="SSF48695">
    <property type="entry name" value="Multiheme cytochromes"/>
    <property type="match status" value="1"/>
</dbReference>
<dbReference type="InterPro" id="IPR023155">
    <property type="entry name" value="Cyt_c-552/4"/>
</dbReference>
<name>A0A6I6JZK8_9BACT</name>
<keyword evidence="1" id="KW-0732">Signal</keyword>